<evidence type="ECO:0000256" key="1">
    <source>
        <dbReference type="SAM" id="MobiDB-lite"/>
    </source>
</evidence>
<gene>
    <name evidence="2" type="ORF">STAS_02077</name>
</gene>
<dbReference type="AlphaFoldDB" id="A0A5A7P0V3"/>
<proteinExistence type="predicted"/>
<dbReference type="GO" id="GO:0016874">
    <property type="term" value="F:ligase activity"/>
    <property type="evidence" value="ECO:0007669"/>
    <property type="project" value="UniProtKB-KW"/>
</dbReference>
<keyword evidence="3" id="KW-1185">Reference proteome</keyword>
<protein>
    <submittedName>
        <fullName evidence="2">Leucine--tRNA ligase</fullName>
    </submittedName>
</protein>
<name>A0A5A7P0V3_STRAF</name>
<comment type="caution">
    <text evidence="2">The sequence shown here is derived from an EMBL/GenBank/DDBJ whole genome shotgun (WGS) entry which is preliminary data.</text>
</comment>
<keyword evidence="2" id="KW-0436">Ligase</keyword>
<accession>A0A5A7P0V3</accession>
<dbReference type="EMBL" id="BKCP01001113">
    <property type="protein sequence ID" value="GER26425.1"/>
    <property type="molecule type" value="Genomic_DNA"/>
</dbReference>
<organism evidence="2 3">
    <name type="scientific">Striga asiatica</name>
    <name type="common">Asiatic witchweed</name>
    <name type="synonym">Buchnera asiatica</name>
    <dbReference type="NCBI Taxonomy" id="4170"/>
    <lineage>
        <taxon>Eukaryota</taxon>
        <taxon>Viridiplantae</taxon>
        <taxon>Streptophyta</taxon>
        <taxon>Embryophyta</taxon>
        <taxon>Tracheophyta</taxon>
        <taxon>Spermatophyta</taxon>
        <taxon>Magnoliopsida</taxon>
        <taxon>eudicotyledons</taxon>
        <taxon>Gunneridae</taxon>
        <taxon>Pentapetalae</taxon>
        <taxon>asterids</taxon>
        <taxon>lamiids</taxon>
        <taxon>Lamiales</taxon>
        <taxon>Orobanchaceae</taxon>
        <taxon>Buchnereae</taxon>
        <taxon>Striga</taxon>
    </lineage>
</organism>
<feature type="region of interest" description="Disordered" evidence="1">
    <location>
        <begin position="1"/>
        <end position="21"/>
    </location>
</feature>
<evidence type="ECO:0000313" key="2">
    <source>
        <dbReference type="EMBL" id="GER26425.1"/>
    </source>
</evidence>
<evidence type="ECO:0000313" key="3">
    <source>
        <dbReference type="Proteomes" id="UP000325081"/>
    </source>
</evidence>
<reference evidence="3" key="1">
    <citation type="journal article" date="2019" name="Curr. Biol.">
        <title>Genome Sequence of Striga asiatica Provides Insight into the Evolution of Plant Parasitism.</title>
        <authorList>
            <person name="Yoshida S."/>
            <person name="Kim S."/>
            <person name="Wafula E.K."/>
            <person name="Tanskanen J."/>
            <person name="Kim Y.M."/>
            <person name="Honaas L."/>
            <person name="Yang Z."/>
            <person name="Spallek T."/>
            <person name="Conn C.E."/>
            <person name="Ichihashi Y."/>
            <person name="Cheong K."/>
            <person name="Cui S."/>
            <person name="Der J.P."/>
            <person name="Gundlach H."/>
            <person name="Jiao Y."/>
            <person name="Hori C."/>
            <person name="Ishida J.K."/>
            <person name="Kasahara H."/>
            <person name="Kiba T."/>
            <person name="Kim M.S."/>
            <person name="Koo N."/>
            <person name="Laohavisit A."/>
            <person name="Lee Y.H."/>
            <person name="Lumba S."/>
            <person name="McCourt P."/>
            <person name="Mortimer J.C."/>
            <person name="Mutuku J.M."/>
            <person name="Nomura T."/>
            <person name="Sasaki-Sekimoto Y."/>
            <person name="Seto Y."/>
            <person name="Wang Y."/>
            <person name="Wakatake T."/>
            <person name="Sakakibara H."/>
            <person name="Demura T."/>
            <person name="Yamaguchi S."/>
            <person name="Yoneyama K."/>
            <person name="Manabe R.I."/>
            <person name="Nelson D.C."/>
            <person name="Schulman A.H."/>
            <person name="Timko M.P."/>
            <person name="dePamphilis C.W."/>
            <person name="Choi D."/>
            <person name="Shirasu K."/>
        </authorList>
    </citation>
    <scope>NUCLEOTIDE SEQUENCE [LARGE SCALE GENOMIC DNA]</scope>
    <source>
        <strain evidence="3">cv. UVA1</strain>
    </source>
</reference>
<sequence>MAKALAATPGKDIIPTNSGELPAPIDTLAKPPFISTTDVVLGVHACGVPAEHPVAVGSGVVLSPVDDCLLRWAHEAAPDMEEPGPLPILDNLRVRGAPRVALPSVAEDE</sequence>
<dbReference type="Proteomes" id="UP000325081">
    <property type="component" value="Unassembled WGS sequence"/>
</dbReference>